<dbReference type="SUPFAM" id="SSF48452">
    <property type="entry name" value="TPR-like"/>
    <property type="match status" value="1"/>
</dbReference>
<dbReference type="Gene3D" id="3.30.40.10">
    <property type="entry name" value="Zinc/RING finger domain, C3HC4 (zinc finger)"/>
    <property type="match status" value="1"/>
</dbReference>
<feature type="domain" description="MYND-type" evidence="6">
    <location>
        <begin position="11"/>
        <end position="52"/>
    </location>
</feature>
<dbReference type="Gene3D" id="6.10.140.2220">
    <property type="match status" value="1"/>
</dbReference>
<dbReference type="GO" id="GO:0005737">
    <property type="term" value="C:cytoplasm"/>
    <property type="evidence" value="ECO:0007669"/>
    <property type="project" value="UniProtKB-ARBA"/>
</dbReference>
<accession>A0A9W7ETL6</accession>
<evidence type="ECO:0000256" key="1">
    <source>
        <dbReference type="ARBA" id="ARBA00022723"/>
    </source>
</evidence>
<keyword evidence="1" id="KW-0479">Metal-binding</keyword>
<keyword evidence="2 4" id="KW-0863">Zinc-finger</keyword>
<dbReference type="Proteomes" id="UP001162640">
    <property type="component" value="Unassembled WGS sequence"/>
</dbReference>
<dbReference type="Pfam" id="PF13920">
    <property type="entry name" value="zf-C3HC4_3"/>
    <property type="match status" value="1"/>
</dbReference>
<dbReference type="InterPro" id="IPR002893">
    <property type="entry name" value="Znf_MYND"/>
</dbReference>
<dbReference type="Gene3D" id="1.25.40.10">
    <property type="entry name" value="Tetratricopeptide repeat domain"/>
    <property type="match status" value="1"/>
</dbReference>
<sequence>MKSSQSPSEPAPYCAFPNCKVPPTKTCSRCKETQYCSKEHQTDHWKWQKNICGEEDEEYEDMCVVCLVNVPDALMHPCGHFMICRDCTQKVMTRSQPCPICRKEILGFDVGVYCESLGARGLWPTSYKNLRQLASGEDFNEYFQNKFNGMETTYLRWKEVFDVLEIVGGMGCHHNVRVNLEQQVLTITRSEDLVKLRALAKLYDQAFFDDRSLRMVVWRRILEVLELAMPAREEKKVRGKKKKQQKKKKDPRKLEILDTCAGLGLACSHTGVDFDDSRRYYKRAKEAYEEQLGRESEKALNLNASLIGVTHLSSDVKTLKLINLTVRMERALGEENDVTLETLNSLGIQLEENGEYERAITTYERCVKAGSGKLFKFSGGLEDWLMDVGTLKQMLGSTQNRGVVYMRLGNYRRR</sequence>
<evidence type="ECO:0000259" key="5">
    <source>
        <dbReference type="PROSITE" id="PS50089"/>
    </source>
</evidence>
<dbReference type="InterPro" id="IPR001841">
    <property type="entry name" value="Znf_RING"/>
</dbReference>
<protein>
    <recommendedName>
        <fullName evidence="9">RING-type domain-containing protein</fullName>
    </recommendedName>
</protein>
<evidence type="ECO:0000313" key="8">
    <source>
        <dbReference type="Proteomes" id="UP001162640"/>
    </source>
</evidence>
<keyword evidence="3" id="KW-0862">Zinc</keyword>
<dbReference type="SUPFAM" id="SSF57850">
    <property type="entry name" value="RING/U-box"/>
    <property type="match status" value="1"/>
</dbReference>
<name>A0A9W7ETL6_9STRA</name>
<dbReference type="InterPro" id="IPR011990">
    <property type="entry name" value="TPR-like_helical_dom_sf"/>
</dbReference>
<gene>
    <name evidence="7" type="ORF">TL16_g11693</name>
</gene>
<evidence type="ECO:0000259" key="6">
    <source>
        <dbReference type="PROSITE" id="PS50865"/>
    </source>
</evidence>
<evidence type="ECO:0000256" key="2">
    <source>
        <dbReference type="ARBA" id="ARBA00022771"/>
    </source>
</evidence>
<proteinExistence type="predicted"/>
<feature type="domain" description="RING-type" evidence="5">
    <location>
        <begin position="63"/>
        <end position="102"/>
    </location>
</feature>
<dbReference type="SUPFAM" id="SSF144232">
    <property type="entry name" value="HIT/MYND zinc finger-like"/>
    <property type="match status" value="1"/>
</dbReference>
<dbReference type="AlphaFoldDB" id="A0A9W7ETL6"/>
<evidence type="ECO:0000313" key="7">
    <source>
        <dbReference type="EMBL" id="GMH90197.1"/>
    </source>
</evidence>
<reference evidence="8" key="1">
    <citation type="journal article" date="2023" name="Commun. Biol.">
        <title>Genome analysis of Parmales, the sister group of diatoms, reveals the evolutionary specialization of diatoms from phago-mixotrophs to photoautotrophs.</title>
        <authorList>
            <person name="Ban H."/>
            <person name="Sato S."/>
            <person name="Yoshikawa S."/>
            <person name="Yamada K."/>
            <person name="Nakamura Y."/>
            <person name="Ichinomiya M."/>
            <person name="Sato N."/>
            <person name="Blanc-Mathieu R."/>
            <person name="Endo H."/>
            <person name="Kuwata A."/>
            <person name="Ogata H."/>
        </authorList>
    </citation>
    <scope>NUCLEOTIDE SEQUENCE [LARGE SCALE GENOMIC DNA]</scope>
</reference>
<dbReference type="InterPro" id="IPR013083">
    <property type="entry name" value="Znf_RING/FYVE/PHD"/>
</dbReference>
<organism evidence="7 8">
    <name type="scientific">Triparma laevis f. inornata</name>
    <dbReference type="NCBI Taxonomy" id="1714386"/>
    <lineage>
        <taxon>Eukaryota</taxon>
        <taxon>Sar</taxon>
        <taxon>Stramenopiles</taxon>
        <taxon>Ochrophyta</taxon>
        <taxon>Bolidophyceae</taxon>
        <taxon>Parmales</taxon>
        <taxon>Triparmaceae</taxon>
        <taxon>Triparma</taxon>
    </lineage>
</organism>
<dbReference type="Pfam" id="PF01753">
    <property type="entry name" value="zf-MYND"/>
    <property type="match status" value="1"/>
</dbReference>
<evidence type="ECO:0000256" key="3">
    <source>
        <dbReference type="ARBA" id="ARBA00022833"/>
    </source>
</evidence>
<evidence type="ECO:0008006" key="9">
    <source>
        <dbReference type="Google" id="ProtNLM"/>
    </source>
</evidence>
<comment type="caution">
    <text evidence="7">The sequence shown here is derived from an EMBL/GenBank/DDBJ whole genome shotgun (WGS) entry which is preliminary data.</text>
</comment>
<dbReference type="EMBL" id="BLQM01000444">
    <property type="protein sequence ID" value="GMH90197.1"/>
    <property type="molecule type" value="Genomic_DNA"/>
</dbReference>
<evidence type="ECO:0000256" key="4">
    <source>
        <dbReference type="PROSITE-ProRule" id="PRU00134"/>
    </source>
</evidence>
<dbReference type="GO" id="GO:0008270">
    <property type="term" value="F:zinc ion binding"/>
    <property type="evidence" value="ECO:0007669"/>
    <property type="project" value="UniProtKB-KW"/>
</dbReference>
<dbReference type="PROSITE" id="PS50089">
    <property type="entry name" value="ZF_RING_2"/>
    <property type="match status" value="1"/>
</dbReference>
<dbReference type="PROSITE" id="PS50865">
    <property type="entry name" value="ZF_MYND_2"/>
    <property type="match status" value="1"/>
</dbReference>